<dbReference type="EMBL" id="PVZC01000005">
    <property type="protein sequence ID" value="PRX97903.1"/>
    <property type="molecule type" value="Genomic_DNA"/>
</dbReference>
<feature type="domain" description="Helicase C-terminal" evidence="2">
    <location>
        <begin position="394"/>
        <end position="541"/>
    </location>
</feature>
<evidence type="ECO:0000259" key="1">
    <source>
        <dbReference type="PROSITE" id="PS51192"/>
    </source>
</evidence>
<name>A0A2T0Q280_9ACTN</name>
<dbReference type="InterPro" id="IPR006935">
    <property type="entry name" value="Helicase/UvrB_N"/>
</dbReference>
<dbReference type="GO" id="GO:0016787">
    <property type="term" value="F:hydrolase activity"/>
    <property type="evidence" value="ECO:0007669"/>
    <property type="project" value="InterPro"/>
</dbReference>
<evidence type="ECO:0000313" key="4">
    <source>
        <dbReference type="Proteomes" id="UP000237846"/>
    </source>
</evidence>
<protein>
    <submittedName>
        <fullName evidence="3">Superfamily II DNA or RNA helicase</fullName>
    </submittedName>
</protein>
<feature type="domain" description="Helicase ATP-binding" evidence="1">
    <location>
        <begin position="153"/>
        <end position="323"/>
    </location>
</feature>
<dbReference type="Gene3D" id="3.40.50.300">
    <property type="entry name" value="P-loop containing nucleotide triphosphate hydrolases"/>
    <property type="match status" value="2"/>
</dbReference>
<sequence>MTTWTPGIAFETVLEDAPYTYVRRLLGDDFCRLLDLLEGGEANEAWVRTVAGDAIDLDHLITDATEREELLRLIPKFKQVELLQRLQQDIDGAPPLAVLNSLRWTADKRAELLEFLGRTMESVPAPGPQSRTTVEPEYGLFAHQRDAIERTKVLLYDGYRRVVLHLPTGVGKTRSAMNIIADHLRQHGPTVVVWLAHGQELLEQAAAEFERAWSRLGDRPVTVAHAWSSALADVSDVSDGVVILGLEKAVAAVKQDPQYLDKLASRSSLVVFDEAHQIIAPTYQHVVYALTVRPECSLLGLTATPGRTWSNIAKDEELSDFFHRQKVMLKIEGYSNPVTALIDDGFLSKPTMHTVGADAGLELSEEDLNRIARSFDIPGDVVQRLTASEQWSLQVVHTIQDLAERHLRILVFAASVEHCRLLAAVLKSMGMDADYVTSESTAAHRSRAITRFKSKSRRTMVLCNYGVLTTGFDAPETSAAVIARPTKSLVLYSQMVGRVIRGPRAGGTPNCEIVTVIDPSLPGFGDLAAAFTNWEDVWETA</sequence>
<dbReference type="InterPro" id="IPR001650">
    <property type="entry name" value="Helicase_C-like"/>
</dbReference>
<proteinExistence type="predicted"/>
<dbReference type="PROSITE" id="PS51192">
    <property type="entry name" value="HELICASE_ATP_BIND_1"/>
    <property type="match status" value="1"/>
</dbReference>
<accession>A0A2T0Q280</accession>
<dbReference type="InterPro" id="IPR027417">
    <property type="entry name" value="P-loop_NTPase"/>
</dbReference>
<dbReference type="Pfam" id="PF00271">
    <property type="entry name" value="Helicase_C"/>
    <property type="match status" value="1"/>
</dbReference>
<gene>
    <name evidence="3" type="ORF">CLV72_105256</name>
</gene>
<keyword evidence="3" id="KW-0547">Nucleotide-binding</keyword>
<dbReference type="PROSITE" id="PS51194">
    <property type="entry name" value="HELICASE_CTER"/>
    <property type="match status" value="1"/>
</dbReference>
<dbReference type="GO" id="GO:0004386">
    <property type="term" value="F:helicase activity"/>
    <property type="evidence" value="ECO:0007669"/>
    <property type="project" value="UniProtKB-KW"/>
</dbReference>
<dbReference type="PANTHER" id="PTHR47396:SF1">
    <property type="entry name" value="ATP-DEPENDENT HELICASE IRC3-RELATED"/>
    <property type="match status" value="1"/>
</dbReference>
<dbReference type="AlphaFoldDB" id="A0A2T0Q280"/>
<keyword evidence="3" id="KW-0067">ATP-binding</keyword>
<dbReference type="GO" id="GO:0005829">
    <property type="term" value="C:cytosol"/>
    <property type="evidence" value="ECO:0007669"/>
    <property type="project" value="TreeGrafter"/>
</dbReference>
<dbReference type="InterPro" id="IPR014001">
    <property type="entry name" value="Helicase_ATP-bd"/>
</dbReference>
<dbReference type="Pfam" id="PF04851">
    <property type="entry name" value="ResIII"/>
    <property type="match status" value="1"/>
</dbReference>
<keyword evidence="3" id="KW-0378">Hydrolase</keyword>
<dbReference type="RefSeq" id="WP_245930288.1">
    <property type="nucleotide sequence ID" value="NZ_PVZC01000005.1"/>
</dbReference>
<comment type="caution">
    <text evidence="3">The sequence shown here is derived from an EMBL/GenBank/DDBJ whole genome shotgun (WGS) entry which is preliminary data.</text>
</comment>
<dbReference type="GO" id="GO:0005524">
    <property type="term" value="F:ATP binding"/>
    <property type="evidence" value="ECO:0007669"/>
    <property type="project" value="InterPro"/>
</dbReference>
<dbReference type="Proteomes" id="UP000237846">
    <property type="component" value="Unassembled WGS sequence"/>
</dbReference>
<dbReference type="InterPro" id="IPR050742">
    <property type="entry name" value="Helicase_Restrict-Modif_Enz"/>
</dbReference>
<keyword evidence="4" id="KW-1185">Reference proteome</keyword>
<dbReference type="GO" id="GO:0003677">
    <property type="term" value="F:DNA binding"/>
    <property type="evidence" value="ECO:0007669"/>
    <property type="project" value="InterPro"/>
</dbReference>
<reference evidence="3 4" key="1">
    <citation type="submission" date="2018-03" db="EMBL/GenBank/DDBJ databases">
        <title>Genomic Encyclopedia of Archaeal and Bacterial Type Strains, Phase II (KMG-II): from individual species to whole genera.</title>
        <authorList>
            <person name="Goeker M."/>
        </authorList>
    </citation>
    <scope>NUCLEOTIDE SEQUENCE [LARGE SCALE GENOMIC DNA]</scope>
    <source>
        <strain evidence="3 4">DSM 45601</strain>
    </source>
</reference>
<dbReference type="SUPFAM" id="SSF52540">
    <property type="entry name" value="P-loop containing nucleoside triphosphate hydrolases"/>
    <property type="match status" value="1"/>
</dbReference>
<keyword evidence="3" id="KW-0347">Helicase</keyword>
<evidence type="ECO:0000313" key="3">
    <source>
        <dbReference type="EMBL" id="PRX97903.1"/>
    </source>
</evidence>
<dbReference type="PANTHER" id="PTHR47396">
    <property type="entry name" value="TYPE I RESTRICTION ENZYME ECOKI R PROTEIN"/>
    <property type="match status" value="1"/>
</dbReference>
<dbReference type="SMART" id="SM00487">
    <property type="entry name" value="DEXDc"/>
    <property type="match status" value="1"/>
</dbReference>
<evidence type="ECO:0000259" key="2">
    <source>
        <dbReference type="PROSITE" id="PS51194"/>
    </source>
</evidence>
<organism evidence="3 4">
    <name type="scientific">Allonocardiopsis opalescens</name>
    <dbReference type="NCBI Taxonomy" id="1144618"/>
    <lineage>
        <taxon>Bacteria</taxon>
        <taxon>Bacillati</taxon>
        <taxon>Actinomycetota</taxon>
        <taxon>Actinomycetes</taxon>
        <taxon>Streptosporangiales</taxon>
        <taxon>Allonocardiopsis</taxon>
    </lineage>
</organism>
<dbReference type="SMART" id="SM00490">
    <property type="entry name" value="HELICc"/>
    <property type="match status" value="1"/>
</dbReference>